<dbReference type="PROSITE" id="PS00284">
    <property type="entry name" value="SERPIN"/>
    <property type="match status" value="1"/>
</dbReference>
<dbReference type="GO" id="GO:0004867">
    <property type="term" value="F:serine-type endopeptidase inhibitor activity"/>
    <property type="evidence" value="ECO:0007669"/>
    <property type="project" value="InterPro"/>
</dbReference>
<dbReference type="InterPro" id="IPR023796">
    <property type="entry name" value="Serpin_dom"/>
</dbReference>
<dbReference type="InterPro" id="IPR000215">
    <property type="entry name" value="Serpin_fam"/>
</dbReference>
<dbReference type="Gene3D" id="2.30.39.10">
    <property type="entry name" value="Alpha-1-antitrypsin, domain 1"/>
    <property type="match status" value="1"/>
</dbReference>
<dbReference type="PANTHER" id="PTHR11461:SF211">
    <property type="entry name" value="GH10112P-RELATED"/>
    <property type="match status" value="1"/>
</dbReference>
<dbReference type="InterPro" id="IPR042178">
    <property type="entry name" value="Serpin_sf_1"/>
</dbReference>
<proteinExistence type="inferred from homology"/>
<dbReference type="SMART" id="SM00093">
    <property type="entry name" value="SERPIN"/>
    <property type="match status" value="1"/>
</dbReference>
<dbReference type="Gene3D" id="3.30.497.10">
    <property type="entry name" value="Antithrombin, subunit I, domain 2"/>
    <property type="match status" value="1"/>
</dbReference>
<dbReference type="KEGG" id="pbv:AR543_06115"/>
<dbReference type="Proteomes" id="UP000078148">
    <property type="component" value="Chromosome"/>
</dbReference>
<dbReference type="GO" id="GO:0005615">
    <property type="term" value="C:extracellular space"/>
    <property type="evidence" value="ECO:0007669"/>
    <property type="project" value="InterPro"/>
</dbReference>
<evidence type="ECO:0000256" key="1">
    <source>
        <dbReference type="RuleBase" id="RU000411"/>
    </source>
</evidence>
<dbReference type="STRING" id="1616788.AR543_06115"/>
<name>A0A172ZD98_9BACL</name>
<protein>
    <recommendedName>
        <fullName evidence="2">Serpin domain-containing protein</fullName>
    </recommendedName>
</protein>
<dbReference type="OrthoDB" id="9764871at2"/>
<dbReference type="PROSITE" id="PS51257">
    <property type="entry name" value="PROKAR_LIPOPROTEIN"/>
    <property type="match status" value="1"/>
</dbReference>
<dbReference type="InterPro" id="IPR036186">
    <property type="entry name" value="Serpin_sf"/>
</dbReference>
<evidence type="ECO:0000313" key="3">
    <source>
        <dbReference type="EMBL" id="ANF95615.1"/>
    </source>
</evidence>
<organism evidence="3 4">
    <name type="scientific">Paenibacillus bovis</name>
    <dbReference type="NCBI Taxonomy" id="1616788"/>
    <lineage>
        <taxon>Bacteria</taxon>
        <taxon>Bacillati</taxon>
        <taxon>Bacillota</taxon>
        <taxon>Bacilli</taxon>
        <taxon>Bacillales</taxon>
        <taxon>Paenibacillaceae</taxon>
        <taxon>Paenibacillus</taxon>
    </lineage>
</organism>
<keyword evidence="4" id="KW-1185">Reference proteome</keyword>
<dbReference type="RefSeq" id="WP_060532707.1">
    <property type="nucleotide sequence ID" value="NZ_CP013023.1"/>
</dbReference>
<evidence type="ECO:0000259" key="2">
    <source>
        <dbReference type="SMART" id="SM00093"/>
    </source>
</evidence>
<dbReference type="AlphaFoldDB" id="A0A172ZD98"/>
<feature type="domain" description="Serpin" evidence="2">
    <location>
        <begin position="61"/>
        <end position="427"/>
    </location>
</feature>
<sequence>MKFTYQMGLLLLGTVIIVPLLGSCSQPKELATLRQEHVQPQAYNQSDMQPELIEAMNRFALTVYNESYQKDPDRPAQTADPDNLFISPVSLYMNLSMLYNGASGQTAAELQKALHTRGITLQQLNQGQHVIQELLEHQGADREIDLAGSLWSQSGFAPADSFVQRLQTYYGAGIHTTDFTSTQAVKDINRWVSEATHGGIRQMIQKPLDSNTTLVLLNAVYFTGEWTEPFEKQQTRKQSFISGQGEISNVEMMHQQGEYEYTRQPHFQAVRIPYNANEKWGMVVVLPDRDYDLQQFRQHDLPEFVHWTSAMGSTAGEIGLPRLELDEKQQFRDILRSMGIRRVFEPQQAELDGISESVPLYLSKVQQNTHLTIDEKGTEAAAATSAEIAAGAMPSQPFRMIMDRPFFLAITDRTTGLIVFMGELHHPVGAGS</sequence>
<gene>
    <name evidence="3" type="ORF">AR543_06115</name>
</gene>
<dbReference type="InterPro" id="IPR042185">
    <property type="entry name" value="Serpin_sf_2"/>
</dbReference>
<dbReference type="Pfam" id="PF00079">
    <property type="entry name" value="Serpin"/>
    <property type="match status" value="1"/>
</dbReference>
<dbReference type="InterPro" id="IPR023795">
    <property type="entry name" value="Serpin_CS"/>
</dbReference>
<dbReference type="PANTHER" id="PTHR11461">
    <property type="entry name" value="SERINE PROTEASE INHIBITOR, SERPIN"/>
    <property type="match status" value="1"/>
</dbReference>
<dbReference type="SUPFAM" id="SSF56574">
    <property type="entry name" value="Serpins"/>
    <property type="match status" value="1"/>
</dbReference>
<comment type="similarity">
    <text evidence="1">Belongs to the serpin family.</text>
</comment>
<dbReference type="EMBL" id="CP013023">
    <property type="protein sequence ID" value="ANF95615.1"/>
    <property type="molecule type" value="Genomic_DNA"/>
</dbReference>
<accession>A0A172ZD98</accession>
<reference evidence="3 4" key="2">
    <citation type="journal article" date="2016" name="Int. J. Syst. Evol. Microbiol.">
        <title>Paenibacillus bovis sp. nov., isolated from raw yak (Bos grunniens) milk.</title>
        <authorList>
            <person name="Gao C."/>
            <person name="Han J."/>
            <person name="Liu Z."/>
            <person name="Xu X."/>
            <person name="Hang F."/>
            <person name="Wu Z."/>
        </authorList>
    </citation>
    <scope>NUCLEOTIDE SEQUENCE [LARGE SCALE GENOMIC DNA]</scope>
    <source>
        <strain evidence="3 4">BD3526</strain>
    </source>
</reference>
<evidence type="ECO:0000313" key="4">
    <source>
        <dbReference type="Proteomes" id="UP000078148"/>
    </source>
</evidence>
<reference evidence="4" key="1">
    <citation type="submission" date="2015-10" db="EMBL/GenBank/DDBJ databases">
        <title>Genome of Paenibacillus bovis sp. nov.</title>
        <authorList>
            <person name="Wu Z."/>
            <person name="Gao C."/>
            <person name="Liu Z."/>
            <person name="Zheng H."/>
        </authorList>
    </citation>
    <scope>NUCLEOTIDE SEQUENCE [LARGE SCALE GENOMIC DNA]</scope>
    <source>
        <strain evidence="4">BD3526</strain>
    </source>
</reference>
<dbReference type="CDD" id="cd19588">
    <property type="entry name" value="serpin_miropin-like"/>
    <property type="match status" value="1"/>
</dbReference>